<dbReference type="OrthoDB" id="5549401at2759"/>
<proteinExistence type="predicted"/>
<keyword evidence="3" id="KW-1185">Reference proteome</keyword>
<gene>
    <name evidence="2" type="ORF">LPJ61_004327</name>
</gene>
<reference evidence="2" key="1">
    <citation type="submission" date="2022-07" db="EMBL/GenBank/DDBJ databases">
        <title>Phylogenomic reconstructions and comparative analyses of Kickxellomycotina fungi.</title>
        <authorList>
            <person name="Reynolds N.K."/>
            <person name="Stajich J.E."/>
            <person name="Barry K."/>
            <person name="Grigoriev I.V."/>
            <person name="Crous P."/>
            <person name="Smith M.E."/>
        </authorList>
    </citation>
    <scope>NUCLEOTIDE SEQUENCE</scope>
    <source>
        <strain evidence="2">BCRC 34381</strain>
    </source>
</reference>
<sequence>MSAAISHVKPAQSCKAEEEVNTKAVEESAMFKGMRAHWTADNDCQFVTTLARHTVCNERQGLILNHKYIDQVVVKDIATGLDNNVSIDDLVHELAQKYPTKKEEHRSHECIELITELRKKLPQFGYEQLNHKHINMWTRTIVPFRQLFDAGTLFRGKPMVHKDCKRFTKAIMDFLANIITNGVTNIDTNMFLKKDDKSGKLLEQWLTAMLVVHGQAMVRFLYVCSVKLAVSFIDSKRVGERTPEDAWFLEAANHTPQQVELVLKEYMTHIIRNEALDSISDKVLVSEIIAMRNREAAQLAGRKNPQMHMADRAAFPPHLSQQQQPPRAPPERRGYSPSERYDYPPLEHRDYMPSDDYRHPPTESYGYPPSEHYGRPDMHGADPRYYGHTSPHFQPPRQASRVAGYMPRSAHPPPSLPVHQNHHAQPGPRPG</sequence>
<organism evidence="2 3">
    <name type="scientific">Coemansia biformis</name>
    <dbReference type="NCBI Taxonomy" id="1286918"/>
    <lineage>
        <taxon>Eukaryota</taxon>
        <taxon>Fungi</taxon>
        <taxon>Fungi incertae sedis</taxon>
        <taxon>Zoopagomycota</taxon>
        <taxon>Kickxellomycotina</taxon>
        <taxon>Kickxellomycetes</taxon>
        <taxon>Kickxellales</taxon>
        <taxon>Kickxellaceae</taxon>
        <taxon>Coemansia</taxon>
    </lineage>
</organism>
<evidence type="ECO:0000313" key="2">
    <source>
        <dbReference type="EMBL" id="KAJ1727916.1"/>
    </source>
</evidence>
<evidence type="ECO:0000256" key="1">
    <source>
        <dbReference type="SAM" id="MobiDB-lite"/>
    </source>
</evidence>
<comment type="caution">
    <text evidence="2">The sequence shown here is derived from an EMBL/GenBank/DDBJ whole genome shotgun (WGS) entry which is preliminary data.</text>
</comment>
<dbReference type="EMBL" id="JANBOI010000945">
    <property type="protein sequence ID" value="KAJ1727916.1"/>
    <property type="molecule type" value="Genomic_DNA"/>
</dbReference>
<name>A0A9W7Y513_9FUNG</name>
<protein>
    <submittedName>
        <fullName evidence="2">Uncharacterized protein</fullName>
    </submittedName>
</protein>
<feature type="region of interest" description="Disordered" evidence="1">
    <location>
        <begin position="317"/>
        <end position="431"/>
    </location>
</feature>
<accession>A0A9W7Y513</accession>
<feature type="compositionally biased region" description="Basic and acidic residues" evidence="1">
    <location>
        <begin position="329"/>
        <end position="361"/>
    </location>
</feature>
<dbReference type="AlphaFoldDB" id="A0A9W7Y513"/>
<feature type="compositionally biased region" description="Basic and acidic residues" evidence="1">
    <location>
        <begin position="372"/>
        <end position="382"/>
    </location>
</feature>
<evidence type="ECO:0000313" key="3">
    <source>
        <dbReference type="Proteomes" id="UP001143981"/>
    </source>
</evidence>
<dbReference type="Proteomes" id="UP001143981">
    <property type="component" value="Unassembled WGS sequence"/>
</dbReference>